<dbReference type="Pfam" id="PF13056">
    <property type="entry name" value="DUF3918"/>
    <property type="match status" value="1"/>
</dbReference>
<dbReference type="GeneID" id="45099905"/>
<gene>
    <name evidence="1" type="ORF">BO219_09580</name>
</gene>
<dbReference type="RefSeq" id="WP_006320530.1">
    <property type="nucleotide sequence ID" value="NZ_JALLIW010000006.1"/>
</dbReference>
<evidence type="ECO:0008006" key="3">
    <source>
        <dbReference type="Google" id="ProtNLM"/>
    </source>
</evidence>
<sequence length="46" mass="5068">MTMNRTIASLIAIGAGVAAYQLAQRNGGMNMRNVRKVGKQMLRPFM</sequence>
<name>A0A1V3FL83_9BACL</name>
<dbReference type="InterPro" id="IPR025029">
    <property type="entry name" value="DUF3918"/>
</dbReference>
<dbReference type="AlphaFoldDB" id="A0A1V3FL83"/>
<evidence type="ECO:0000313" key="1">
    <source>
        <dbReference type="EMBL" id="OOE02321.1"/>
    </source>
</evidence>
<evidence type="ECO:0000313" key="2">
    <source>
        <dbReference type="Proteomes" id="UP000188458"/>
    </source>
</evidence>
<organism evidence="1 2">
    <name type="scientific">Anoxybacillus kestanbolensis</name>
    <dbReference type="NCBI Taxonomy" id="227476"/>
    <lineage>
        <taxon>Bacteria</taxon>
        <taxon>Bacillati</taxon>
        <taxon>Bacillota</taxon>
        <taxon>Bacilli</taxon>
        <taxon>Bacillales</taxon>
        <taxon>Anoxybacillaceae</taxon>
        <taxon>Anoxybacillus</taxon>
    </lineage>
</organism>
<comment type="caution">
    <text evidence="1">The sequence shown here is derived from an EMBL/GenBank/DDBJ whole genome shotgun (WGS) entry which is preliminary data.</text>
</comment>
<dbReference type="EMBL" id="MQAD01000015">
    <property type="protein sequence ID" value="OOE02321.1"/>
    <property type="molecule type" value="Genomic_DNA"/>
</dbReference>
<accession>A0A1V3FL83</accession>
<protein>
    <recommendedName>
        <fullName evidence="3">DUF3918 domain-containing protein</fullName>
    </recommendedName>
</protein>
<proteinExistence type="predicted"/>
<dbReference type="Proteomes" id="UP000188458">
    <property type="component" value="Unassembled WGS sequence"/>
</dbReference>
<keyword evidence="2" id="KW-1185">Reference proteome</keyword>
<reference evidence="2" key="1">
    <citation type="submission" date="2016-11" db="EMBL/GenBank/DDBJ databases">
        <title>Draft genome sequence of Anoxybacillus sp. strain 103 isolated from the Qarvajar hot spring in Nagorno-Karabach.</title>
        <authorList>
            <person name="Hovhannisyan P."/>
            <person name="Panosyan H."/>
            <person name="Birkeland N.-K."/>
        </authorList>
    </citation>
    <scope>NUCLEOTIDE SEQUENCE [LARGE SCALE GENOMIC DNA]</scope>
    <source>
        <strain evidence="2">103</strain>
    </source>
</reference>